<dbReference type="Pfam" id="PF00535">
    <property type="entry name" value="Glycos_transf_2"/>
    <property type="match status" value="1"/>
</dbReference>
<dbReference type="SUPFAM" id="SSF53448">
    <property type="entry name" value="Nucleotide-diphospho-sugar transferases"/>
    <property type="match status" value="1"/>
</dbReference>
<sequence>MPAQHDQQTQVAVVLRTRNRPLLLARALASAAAQTYADYVVIVVNDTGDPGPVDDAVAQVADRALGRFQVVHNTVSRGREAALNIGLEASSSCYVAVLDDDDTWASSFLAQTVDHLERTGDLAVATRSEVIYERIDGETVVTEGRELLASDRNQVTLLETIVRNYTHTGSLVYRRDVLDTIGRYDEALPVLADWDFLLRLLRHGEVGFIDGNPLAFWHRRPASVGDARNSVEGDEHTRWDVLVRDRYLRADLARHEGLGYLLFVSELQDRDARIAQARGAHIAGAVHKIDTELLSMRDTQTSLAAAVHHLHGTQDELLRQLVEMNRNLISQNNRIVAQFALLGERVERLESLLDRRLAGQLR</sequence>
<protein>
    <submittedName>
        <fullName evidence="2">Glycosyl transferase family 2</fullName>
    </submittedName>
</protein>
<dbReference type="CAZy" id="GT2">
    <property type="family name" value="Glycosyltransferase Family 2"/>
</dbReference>
<evidence type="ECO:0000259" key="1">
    <source>
        <dbReference type="Pfam" id="PF00535"/>
    </source>
</evidence>
<keyword evidence="3" id="KW-1185">Reference proteome</keyword>
<dbReference type="InterPro" id="IPR029044">
    <property type="entry name" value="Nucleotide-diphossugar_trans"/>
</dbReference>
<dbReference type="STRING" id="479431.Namu_4194"/>
<evidence type="ECO:0000313" key="3">
    <source>
        <dbReference type="Proteomes" id="UP000002218"/>
    </source>
</evidence>
<dbReference type="InterPro" id="IPR050834">
    <property type="entry name" value="Glycosyltransf_2"/>
</dbReference>
<dbReference type="InParanoid" id="C8XIL8"/>
<dbReference type="InterPro" id="IPR001173">
    <property type="entry name" value="Glyco_trans_2-like"/>
</dbReference>
<dbReference type="RefSeq" id="WP_015749308.1">
    <property type="nucleotide sequence ID" value="NC_013235.1"/>
</dbReference>
<dbReference type="HOGENOM" id="CLU_071580_0_0_11"/>
<dbReference type="GO" id="GO:0016740">
    <property type="term" value="F:transferase activity"/>
    <property type="evidence" value="ECO:0007669"/>
    <property type="project" value="UniProtKB-KW"/>
</dbReference>
<gene>
    <name evidence="2" type="ordered locus">Namu_4194</name>
</gene>
<dbReference type="eggNOG" id="COG1216">
    <property type="taxonomic scope" value="Bacteria"/>
</dbReference>
<reference evidence="2 3" key="2">
    <citation type="journal article" date="2010" name="Stand. Genomic Sci.">
        <title>Complete genome sequence of Nakamurella multipartita type strain (Y-104).</title>
        <authorList>
            <person name="Tice H."/>
            <person name="Mayilraj S."/>
            <person name="Sims D."/>
            <person name="Lapidus A."/>
            <person name="Nolan M."/>
            <person name="Lucas S."/>
            <person name="Glavina Del Rio T."/>
            <person name="Copeland A."/>
            <person name="Cheng J.F."/>
            <person name="Meincke L."/>
            <person name="Bruce D."/>
            <person name="Goodwin L."/>
            <person name="Pitluck S."/>
            <person name="Ivanova N."/>
            <person name="Mavromatis K."/>
            <person name="Ovchinnikova G."/>
            <person name="Pati A."/>
            <person name="Chen A."/>
            <person name="Palaniappan K."/>
            <person name="Land M."/>
            <person name="Hauser L."/>
            <person name="Chang Y.J."/>
            <person name="Jeffries C.D."/>
            <person name="Detter J.C."/>
            <person name="Brettin T."/>
            <person name="Rohde M."/>
            <person name="Goker M."/>
            <person name="Bristow J."/>
            <person name="Eisen J.A."/>
            <person name="Markowitz V."/>
            <person name="Hugenholtz P."/>
            <person name="Kyrpides N.C."/>
            <person name="Klenk H.P."/>
            <person name="Chen F."/>
        </authorList>
    </citation>
    <scope>NUCLEOTIDE SEQUENCE [LARGE SCALE GENOMIC DNA]</scope>
    <source>
        <strain evidence="3">ATCC 700099 / DSM 44233 / CIP 104796 / JCM 9543 / NBRC 105858 / Y-104</strain>
    </source>
</reference>
<dbReference type="PANTHER" id="PTHR43685:SF11">
    <property type="entry name" value="GLYCOSYLTRANSFERASE TAGX-RELATED"/>
    <property type="match status" value="1"/>
</dbReference>
<dbReference type="Proteomes" id="UP000002218">
    <property type="component" value="Chromosome"/>
</dbReference>
<evidence type="ECO:0000313" key="2">
    <source>
        <dbReference type="EMBL" id="ACV80483.1"/>
    </source>
</evidence>
<dbReference type="Gene3D" id="3.90.550.10">
    <property type="entry name" value="Spore Coat Polysaccharide Biosynthesis Protein SpsA, Chain A"/>
    <property type="match status" value="1"/>
</dbReference>
<dbReference type="AlphaFoldDB" id="C8XIL8"/>
<reference evidence="3" key="1">
    <citation type="submission" date="2009-09" db="EMBL/GenBank/DDBJ databases">
        <title>The complete genome of Nakamurella multipartita DSM 44233.</title>
        <authorList>
            <consortium name="US DOE Joint Genome Institute (JGI-PGF)"/>
            <person name="Lucas S."/>
            <person name="Copeland A."/>
            <person name="Lapidus A."/>
            <person name="Glavina del Rio T."/>
            <person name="Dalin E."/>
            <person name="Tice H."/>
            <person name="Bruce D."/>
            <person name="Goodwin L."/>
            <person name="Pitluck S."/>
            <person name="Kyrpides N."/>
            <person name="Mavromatis K."/>
            <person name="Ivanova N."/>
            <person name="Ovchinnikova G."/>
            <person name="Sims D."/>
            <person name="Meincke L."/>
            <person name="Brettin T."/>
            <person name="Detter J.C."/>
            <person name="Han C."/>
            <person name="Larimer F."/>
            <person name="Land M."/>
            <person name="Hauser L."/>
            <person name="Markowitz V."/>
            <person name="Cheng J.-F."/>
            <person name="Hugenholtz P."/>
            <person name="Woyke T."/>
            <person name="Wu D."/>
            <person name="Klenk H.-P."/>
            <person name="Eisen J.A."/>
        </authorList>
    </citation>
    <scope>NUCLEOTIDE SEQUENCE [LARGE SCALE GENOMIC DNA]</scope>
    <source>
        <strain evidence="3">ATCC 700099 / DSM 44233 / CIP 104796 / JCM 9543 / NBRC 105858 / Y-104</strain>
    </source>
</reference>
<dbReference type="KEGG" id="nml:Namu_4194"/>
<dbReference type="OrthoDB" id="153025at2"/>
<feature type="domain" description="Glycosyltransferase 2-like" evidence="1">
    <location>
        <begin position="13"/>
        <end position="180"/>
    </location>
</feature>
<accession>C8XIL8</accession>
<name>C8XIL8_NAKMY</name>
<dbReference type="EMBL" id="CP001737">
    <property type="protein sequence ID" value="ACV80483.1"/>
    <property type="molecule type" value="Genomic_DNA"/>
</dbReference>
<proteinExistence type="predicted"/>
<dbReference type="PANTHER" id="PTHR43685">
    <property type="entry name" value="GLYCOSYLTRANSFERASE"/>
    <property type="match status" value="1"/>
</dbReference>
<organism evidence="2 3">
    <name type="scientific">Nakamurella multipartita (strain ATCC 700099 / DSM 44233 / CIP 104796 / JCM 9543 / NBRC 105858 / Y-104)</name>
    <name type="common">Microsphaera multipartita</name>
    <dbReference type="NCBI Taxonomy" id="479431"/>
    <lineage>
        <taxon>Bacteria</taxon>
        <taxon>Bacillati</taxon>
        <taxon>Actinomycetota</taxon>
        <taxon>Actinomycetes</taxon>
        <taxon>Nakamurellales</taxon>
        <taxon>Nakamurellaceae</taxon>
        <taxon>Nakamurella</taxon>
    </lineage>
</organism>
<keyword evidence="2" id="KW-0808">Transferase</keyword>